<sequence>MEMSIWAILNRNTACTLRSSSTAARTGGYRRSLGSHRLATLAASSSFSKTPTHRRPFLLFLRSPHNVGCRRLWMAMAGASFLRTSGRIGKGFFHTSKRAADLPPPVSTHSVSYNMRRRRRVAWEHELDPSMK</sequence>
<organism evidence="1">
    <name type="scientific">Oryza brachyantha</name>
    <name type="common">malo sina</name>
    <dbReference type="NCBI Taxonomy" id="4533"/>
    <lineage>
        <taxon>Eukaryota</taxon>
        <taxon>Viridiplantae</taxon>
        <taxon>Streptophyta</taxon>
        <taxon>Embryophyta</taxon>
        <taxon>Tracheophyta</taxon>
        <taxon>Spermatophyta</taxon>
        <taxon>Magnoliopsida</taxon>
        <taxon>Liliopsida</taxon>
        <taxon>Poales</taxon>
        <taxon>Poaceae</taxon>
        <taxon>BOP clade</taxon>
        <taxon>Oryzoideae</taxon>
        <taxon>Oryzeae</taxon>
        <taxon>Oryzinae</taxon>
        <taxon>Oryza</taxon>
    </lineage>
</organism>
<protein>
    <submittedName>
        <fullName evidence="1">Uncharacterized protein</fullName>
    </submittedName>
</protein>
<accession>J3LW76</accession>
<reference evidence="1" key="1">
    <citation type="journal article" date="2013" name="Nat. Commun.">
        <title>Whole-genome sequencing of Oryza brachyantha reveals mechanisms underlying Oryza genome evolution.</title>
        <authorList>
            <person name="Chen J."/>
            <person name="Huang Q."/>
            <person name="Gao D."/>
            <person name="Wang J."/>
            <person name="Lang Y."/>
            <person name="Liu T."/>
            <person name="Li B."/>
            <person name="Bai Z."/>
            <person name="Luis Goicoechea J."/>
            <person name="Liang C."/>
            <person name="Chen C."/>
            <person name="Zhang W."/>
            <person name="Sun S."/>
            <person name="Liao Y."/>
            <person name="Zhang X."/>
            <person name="Yang L."/>
            <person name="Song C."/>
            <person name="Wang M."/>
            <person name="Shi J."/>
            <person name="Liu G."/>
            <person name="Liu J."/>
            <person name="Zhou H."/>
            <person name="Zhou W."/>
            <person name="Yu Q."/>
            <person name="An N."/>
            <person name="Chen Y."/>
            <person name="Cai Q."/>
            <person name="Wang B."/>
            <person name="Liu B."/>
            <person name="Min J."/>
            <person name="Huang Y."/>
            <person name="Wu H."/>
            <person name="Li Z."/>
            <person name="Zhang Y."/>
            <person name="Yin Y."/>
            <person name="Song W."/>
            <person name="Jiang J."/>
            <person name="Jackson S.A."/>
            <person name="Wing R.A."/>
            <person name="Wang J."/>
            <person name="Chen M."/>
        </authorList>
    </citation>
    <scope>NUCLEOTIDE SEQUENCE [LARGE SCALE GENOMIC DNA]</scope>
    <source>
        <strain evidence="1">cv. IRGC 101232</strain>
    </source>
</reference>
<evidence type="ECO:0000313" key="2">
    <source>
        <dbReference type="Proteomes" id="UP000006038"/>
    </source>
</evidence>
<dbReference type="HOGENOM" id="CLU_1920335_0_0_1"/>
<dbReference type="AlphaFoldDB" id="J3LW76"/>
<dbReference type="Proteomes" id="UP000006038">
    <property type="component" value="Chromosome 4"/>
</dbReference>
<proteinExistence type="predicted"/>
<dbReference type="Gramene" id="OB04G14010.1">
    <property type="protein sequence ID" value="OB04G14010.1"/>
    <property type="gene ID" value="OB04G14010"/>
</dbReference>
<reference evidence="1" key="2">
    <citation type="submission" date="2013-04" db="UniProtKB">
        <authorList>
            <consortium name="EnsemblPlants"/>
        </authorList>
    </citation>
    <scope>IDENTIFICATION</scope>
</reference>
<name>J3LW76_ORYBR</name>
<dbReference type="EnsemblPlants" id="OB04G14010.1">
    <property type="protein sequence ID" value="OB04G14010.1"/>
    <property type="gene ID" value="OB04G14010"/>
</dbReference>
<evidence type="ECO:0000313" key="1">
    <source>
        <dbReference type="EnsemblPlants" id="OB04G14010.1"/>
    </source>
</evidence>
<keyword evidence="2" id="KW-1185">Reference proteome</keyword>